<dbReference type="InParanoid" id="T1EQC1"/>
<proteinExistence type="predicted"/>
<evidence type="ECO:0000313" key="3">
    <source>
        <dbReference type="Proteomes" id="UP000015101"/>
    </source>
</evidence>
<dbReference type="OrthoDB" id="429671at2759"/>
<reference evidence="1 3" key="2">
    <citation type="journal article" date="2013" name="Nature">
        <title>Insights into bilaterian evolution from three spiralian genomes.</title>
        <authorList>
            <person name="Simakov O."/>
            <person name="Marletaz F."/>
            <person name="Cho S.J."/>
            <person name="Edsinger-Gonzales E."/>
            <person name="Havlak P."/>
            <person name="Hellsten U."/>
            <person name="Kuo D.H."/>
            <person name="Larsson T."/>
            <person name="Lv J."/>
            <person name="Arendt D."/>
            <person name="Savage R."/>
            <person name="Osoegawa K."/>
            <person name="de Jong P."/>
            <person name="Grimwood J."/>
            <person name="Chapman J.A."/>
            <person name="Shapiro H."/>
            <person name="Aerts A."/>
            <person name="Otillar R.P."/>
            <person name="Terry A.Y."/>
            <person name="Boore J.L."/>
            <person name="Grigoriev I.V."/>
            <person name="Lindberg D.R."/>
            <person name="Seaver E.C."/>
            <person name="Weisblat D.A."/>
            <person name="Putnam N.H."/>
            <person name="Rokhsar D.S."/>
        </authorList>
    </citation>
    <scope>NUCLEOTIDE SEQUENCE</scope>
</reference>
<reference evidence="3" key="1">
    <citation type="submission" date="2012-12" db="EMBL/GenBank/DDBJ databases">
        <authorList>
            <person name="Hellsten U."/>
            <person name="Grimwood J."/>
            <person name="Chapman J.A."/>
            <person name="Shapiro H."/>
            <person name="Aerts A."/>
            <person name="Otillar R.P."/>
            <person name="Terry A.Y."/>
            <person name="Boore J.L."/>
            <person name="Simakov O."/>
            <person name="Marletaz F."/>
            <person name="Cho S.-J."/>
            <person name="Edsinger-Gonzales E."/>
            <person name="Havlak P."/>
            <person name="Kuo D.-H."/>
            <person name="Larsson T."/>
            <person name="Lv J."/>
            <person name="Arendt D."/>
            <person name="Savage R."/>
            <person name="Osoegawa K."/>
            <person name="de Jong P."/>
            <person name="Lindberg D.R."/>
            <person name="Seaver E.C."/>
            <person name="Weisblat D.A."/>
            <person name="Putnam N.H."/>
            <person name="Grigoriev I.V."/>
            <person name="Rokhsar D.S."/>
        </authorList>
    </citation>
    <scope>NUCLEOTIDE SEQUENCE</scope>
</reference>
<dbReference type="EMBL" id="AMQM01000610">
    <property type="status" value="NOT_ANNOTATED_CDS"/>
    <property type="molecule type" value="Genomic_DNA"/>
</dbReference>
<dbReference type="Proteomes" id="UP000015101">
    <property type="component" value="Unassembled WGS sequence"/>
</dbReference>
<dbReference type="RefSeq" id="XP_009015708.1">
    <property type="nucleotide sequence ID" value="XM_009017460.1"/>
</dbReference>
<dbReference type="GeneID" id="20198771"/>
<dbReference type="EMBL" id="KB096324">
    <property type="protein sequence ID" value="ESO06340.1"/>
    <property type="molecule type" value="Genomic_DNA"/>
</dbReference>
<dbReference type="HOGENOM" id="CLU_1284528_0_0_1"/>
<dbReference type="CTD" id="20198771"/>
<evidence type="ECO:0000313" key="2">
    <source>
        <dbReference type="EnsemblMetazoa" id="HelroP160505"/>
    </source>
</evidence>
<reference evidence="2" key="3">
    <citation type="submission" date="2015-06" db="UniProtKB">
        <authorList>
            <consortium name="EnsemblMetazoa"/>
        </authorList>
    </citation>
    <scope>IDENTIFICATION</scope>
</reference>
<dbReference type="AlphaFoldDB" id="T1EQC1"/>
<protein>
    <submittedName>
        <fullName evidence="1 2">Uncharacterized protein</fullName>
    </submittedName>
</protein>
<keyword evidence="3" id="KW-1185">Reference proteome</keyword>
<accession>T1EQC1</accession>
<sequence length="215" mass="23952">MANTVDPPMMERSAISDIFRGQVAYLLECPGQKNFITLQPFITVHRRMAAHMTKYELFAVVTHVASLAIGGHYYTDAFHRGIKPINISSATKTHQVLILHGKNHVQRFGDLWAEEAKELQKLADTKNTQKFYDSLESVDGPAQLLLNLIALLHSMSAAKEMKYNKTARPDVIPAEIYKYGGHHLGQQLHNFIPRMWTSGISSVSTSSSSSSSLQG</sequence>
<evidence type="ECO:0000313" key="1">
    <source>
        <dbReference type="EMBL" id="ESO06340.1"/>
    </source>
</evidence>
<dbReference type="KEGG" id="hro:HELRODRAFT_160505"/>
<dbReference type="EnsemblMetazoa" id="HelroT160505">
    <property type="protein sequence ID" value="HelroP160505"/>
    <property type="gene ID" value="HelroG160505"/>
</dbReference>
<organism evidence="2 3">
    <name type="scientific">Helobdella robusta</name>
    <name type="common">Californian leech</name>
    <dbReference type="NCBI Taxonomy" id="6412"/>
    <lineage>
        <taxon>Eukaryota</taxon>
        <taxon>Metazoa</taxon>
        <taxon>Spiralia</taxon>
        <taxon>Lophotrochozoa</taxon>
        <taxon>Annelida</taxon>
        <taxon>Clitellata</taxon>
        <taxon>Hirudinea</taxon>
        <taxon>Rhynchobdellida</taxon>
        <taxon>Glossiphoniidae</taxon>
        <taxon>Helobdella</taxon>
    </lineage>
</organism>
<gene>
    <name evidence="2" type="primary">20198771</name>
    <name evidence="1" type="ORF">HELRODRAFT_160505</name>
</gene>
<name>T1EQC1_HELRO</name>